<comment type="similarity">
    <text evidence="6">Belongs to the exbB/tolQ family.</text>
</comment>
<comment type="subcellular location">
    <subcellularLocation>
        <location evidence="1">Cell membrane</location>
        <topology evidence="1">Multi-pass membrane protein</topology>
    </subcellularLocation>
    <subcellularLocation>
        <location evidence="6">Membrane</location>
        <topology evidence="6">Multi-pass membrane protein</topology>
    </subcellularLocation>
</comment>
<dbReference type="Proteomes" id="UP000011885">
    <property type="component" value="Unassembled WGS sequence"/>
</dbReference>
<organism evidence="9 10">
    <name type="scientific">Rhodopirellula sallentina SM41</name>
    <dbReference type="NCBI Taxonomy" id="1263870"/>
    <lineage>
        <taxon>Bacteria</taxon>
        <taxon>Pseudomonadati</taxon>
        <taxon>Planctomycetota</taxon>
        <taxon>Planctomycetia</taxon>
        <taxon>Pirellulales</taxon>
        <taxon>Pirellulaceae</taxon>
        <taxon>Rhodopirellula</taxon>
    </lineage>
</organism>
<gene>
    <name evidence="9" type="ORF">RSSM_03223</name>
</gene>
<dbReference type="GO" id="GO:0005886">
    <property type="term" value="C:plasma membrane"/>
    <property type="evidence" value="ECO:0007669"/>
    <property type="project" value="UniProtKB-SubCell"/>
</dbReference>
<feature type="transmembrane region" description="Helical" evidence="7">
    <location>
        <begin position="197"/>
        <end position="220"/>
    </location>
</feature>
<keyword evidence="10" id="KW-1185">Reference proteome</keyword>
<proteinExistence type="inferred from homology"/>
<comment type="caution">
    <text evidence="9">The sequence shown here is derived from an EMBL/GenBank/DDBJ whole genome shotgun (WGS) entry which is preliminary data.</text>
</comment>
<keyword evidence="6" id="KW-0653">Protein transport</keyword>
<evidence type="ECO:0000256" key="1">
    <source>
        <dbReference type="ARBA" id="ARBA00004651"/>
    </source>
</evidence>
<evidence type="ECO:0000313" key="9">
    <source>
        <dbReference type="EMBL" id="EMI55317.1"/>
    </source>
</evidence>
<keyword evidence="5 7" id="KW-0472">Membrane</keyword>
<feature type="transmembrane region" description="Helical" evidence="7">
    <location>
        <begin position="418"/>
        <end position="439"/>
    </location>
</feature>
<evidence type="ECO:0000259" key="8">
    <source>
        <dbReference type="Pfam" id="PF01618"/>
    </source>
</evidence>
<dbReference type="InterPro" id="IPR002898">
    <property type="entry name" value="MotA_ExbB_proton_chnl"/>
</dbReference>
<evidence type="ECO:0000256" key="7">
    <source>
        <dbReference type="SAM" id="Phobius"/>
    </source>
</evidence>
<dbReference type="GO" id="GO:0015031">
    <property type="term" value="P:protein transport"/>
    <property type="evidence" value="ECO:0007669"/>
    <property type="project" value="UniProtKB-KW"/>
</dbReference>
<feature type="transmembrane region" description="Helical" evidence="7">
    <location>
        <begin position="42"/>
        <end position="62"/>
    </location>
</feature>
<keyword evidence="3 7" id="KW-0812">Transmembrane</keyword>
<evidence type="ECO:0000256" key="3">
    <source>
        <dbReference type="ARBA" id="ARBA00022692"/>
    </source>
</evidence>
<evidence type="ECO:0000256" key="6">
    <source>
        <dbReference type="RuleBase" id="RU004057"/>
    </source>
</evidence>
<feature type="transmembrane region" description="Helical" evidence="7">
    <location>
        <begin position="166"/>
        <end position="185"/>
    </location>
</feature>
<evidence type="ECO:0000256" key="2">
    <source>
        <dbReference type="ARBA" id="ARBA00022475"/>
    </source>
</evidence>
<keyword evidence="4 7" id="KW-1133">Transmembrane helix</keyword>
<dbReference type="RefSeq" id="WP_008680109.1">
    <property type="nucleotide sequence ID" value="NZ_ANOH01000219.1"/>
</dbReference>
<feature type="transmembrane region" description="Helical" evidence="7">
    <location>
        <begin position="98"/>
        <end position="116"/>
    </location>
</feature>
<feature type="transmembrane region" description="Helical" evidence="7">
    <location>
        <begin position="69"/>
        <end position="86"/>
    </location>
</feature>
<dbReference type="OrthoDB" id="230181at2"/>
<evidence type="ECO:0000256" key="4">
    <source>
        <dbReference type="ARBA" id="ARBA00022989"/>
    </source>
</evidence>
<reference evidence="9 10" key="1">
    <citation type="journal article" date="2013" name="Mar. Genomics">
        <title>Expression of sulfatases in Rhodopirellula baltica and the diversity of sulfatases in the genus Rhodopirellula.</title>
        <authorList>
            <person name="Wegner C.E."/>
            <person name="Richter-Heitmann T."/>
            <person name="Klindworth A."/>
            <person name="Klockow C."/>
            <person name="Richter M."/>
            <person name="Achstetter T."/>
            <person name="Glockner F.O."/>
            <person name="Harder J."/>
        </authorList>
    </citation>
    <scope>NUCLEOTIDE SEQUENCE [LARGE SCALE GENOMIC DNA]</scope>
    <source>
        <strain evidence="9 10">SM41</strain>
    </source>
</reference>
<keyword evidence="6" id="KW-0813">Transport</keyword>
<sequence length="1116" mass="121121">MEPDKSATLSGLYGLLKAVFLPIVIVACCVVSTLAFSFTSPWVGGVVLFVTGALLFIANSLATAHVQKSLLVGVAVSAIPWCLALSSERLVVESGLPWLLAIVGVFGAITSAWMLGKTRVGDSQWKTEIVSGITLVGTLVLGLVLLAKLQIPFEGMSAKALRHLEFAVSLSCVAGIVAYTIRWPVANATRPDIRALFGFVSVLLYATVSTAISLAAFFSYANADLAACKKELFASDDSAFLKSAAATVLSNSGREPSDSKQSSVIDTSTENEVAKGILPFDHFSLPSSKRQTTIPLTITNFFGMASHGRSTWKQIADLPRLSIPLDSVQNNATVILQQAHSFAYESTDIPNRESNAAQENDVDPPEKQSKDDLLQALLKSKDGRVALQRIGKFLTADDAPNAYWTKYLHTTVRGPIQFLTLVVFWASVLPAASFILVLLRDGRNIDWLQRDLVIFHRTDKIKHASSTVVSNGRSESLDFPNFALRVEDASVDQKALASFMPSSSHASSTAGVELPLPHQPPSDQDLRVEPANDESFTLQLLVQGEIATIATIAAPLDGARRRISGVERDGDASISLLIASGLGWASEWLKPRFELKTADEEATCEFSVNVNDATHTLIEFRIWPSHDGLASSLSWSQGARDAITAELEEQVMKDVRGVFNLERNGSSPAGSVVSVIGTQIDQQEFALTVDWQIKERPVSITLSGVAPILHNDPYVDFSNTAVEADGLTKEVLKCLDLDETPYIVEHVSLSIERSKESFYAKVDLQIPFAGGESISFPVASLCVRNAPRNGKIAVDVAVSDVADGPRKFVDFCDSLAQNNTCPFGLRAQARSNAQSPTVSWVELSPSDSQPVIEIRGISTPRSANDPPQFERLKPTSISTPAFGAFMLSKFGIPGATLNARTDNSHKEDLLVELISHEKKKSPVTIARFTFRLSPFFDVYDNQLHAMLQDTFDSIRVQSPNANLEEQQTCALVARVLKGGCTMGTRDAMYGVLEQGCNELEERTDSRMELVRYGAWLAPSFGFIGTIYGIGSALLGSEKMVTADEANQGAEISAVSQTLGSAFDTTMVALILSMLLVFLIHVSSYLTSNLIIAFRRFSNEKIIERFEGIRELPNRGP</sequence>
<feature type="domain" description="MotA/TolQ/ExbB proton channel" evidence="8">
    <location>
        <begin position="976"/>
        <end position="1084"/>
    </location>
</feature>
<feature type="transmembrane region" description="Helical" evidence="7">
    <location>
        <begin position="12"/>
        <end position="36"/>
    </location>
</feature>
<dbReference type="Pfam" id="PF01618">
    <property type="entry name" value="MotA_ExbB"/>
    <property type="match status" value="1"/>
</dbReference>
<name>M5U1I4_9BACT</name>
<feature type="transmembrane region" description="Helical" evidence="7">
    <location>
        <begin position="1066"/>
        <end position="1091"/>
    </location>
</feature>
<dbReference type="EMBL" id="ANOH01000219">
    <property type="protein sequence ID" value="EMI55317.1"/>
    <property type="molecule type" value="Genomic_DNA"/>
</dbReference>
<dbReference type="PATRIC" id="fig|1263870.3.peg.3424"/>
<feature type="transmembrane region" description="Helical" evidence="7">
    <location>
        <begin position="1012"/>
        <end position="1034"/>
    </location>
</feature>
<evidence type="ECO:0000256" key="5">
    <source>
        <dbReference type="ARBA" id="ARBA00023136"/>
    </source>
</evidence>
<protein>
    <submittedName>
        <fullName evidence="9">Putative membrane protein</fullName>
    </submittedName>
</protein>
<accession>M5U1I4</accession>
<keyword evidence="2" id="KW-1003">Cell membrane</keyword>
<feature type="transmembrane region" description="Helical" evidence="7">
    <location>
        <begin position="128"/>
        <end position="146"/>
    </location>
</feature>
<evidence type="ECO:0000313" key="10">
    <source>
        <dbReference type="Proteomes" id="UP000011885"/>
    </source>
</evidence>
<dbReference type="AlphaFoldDB" id="M5U1I4"/>
<dbReference type="PROSITE" id="PS51257">
    <property type="entry name" value="PROKAR_LIPOPROTEIN"/>
    <property type="match status" value="1"/>
</dbReference>